<reference evidence="2" key="1">
    <citation type="journal article" date="2023" name="Mol. Phylogenet. Evol.">
        <title>Genome-scale phylogeny and comparative genomics of the fungal order Sordariales.</title>
        <authorList>
            <person name="Hensen N."/>
            <person name="Bonometti L."/>
            <person name="Westerberg I."/>
            <person name="Brannstrom I.O."/>
            <person name="Guillou S."/>
            <person name="Cros-Aarteil S."/>
            <person name="Calhoun S."/>
            <person name="Haridas S."/>
            <person name="Kuo A."/>
            <person name="Mondo S."/>
            <person name="Pangilinan J."/>
            <person name="Riley R."/>
            <person name="LaButti K."/>
            <person name="Andreopoulos B."/>
            <person name="Lipzen A."/>
            <person name="Chen C."/>
            <person name="Yan M."/>
            <person name="Daum C."/>
            <person name="Ng V."/>
            <person name="Clum A."/>
            <person name="Steindorff A."/>
            <person name="Ohm R.A."/>
            <person name="Martin F."/>
            <person name="Silar P."/>
            <person name="Natvig D.O."/>
            <person name="Lalanne C."/>
            <person name="Gautier V."/>
            <person name="Ament-Velasquez S.L."/>
            <person name="Kruys A."/>
            <person name="Hutchinson M.I."/>
            <person name="Powell A.J."/>
            <person name="Barry K."/>
            <person name="Miller A.N."/>
            <person name="Grigoriev I.V."/>
            <person name="Debuchy R."/>
            <person name="Gladieux P."/>
            <person name="Hiltunen Thoren M."/>
            <person name="Johannesson H."/>
        </authorList>
    </citation>
    <scope>NUCLEOTIDE SEQUENCE</scope>
    <source>
        <strain evidence="2">CBS 560.94</strain>
    </source>
</reference>
<feature type="domain" description="2EXR" evidence="1">
    <location>
        <begin position="14"/>
        <end position="54"/>
    </location>
</feature>
<name>A0AAE0MSP4_9PEZI</name>
<evidence type="ECO:0000313" key="3">
    <source>
        <dbReference type="Proteomes" id="UP001278500"/>
    </source>
</evidence>
<keyword evidence="3" id="KW-1185">Reference proteome</keyword>
<proteinExistence type="predicted"/>
<dbReference type="EMBL" id="JAUEPP010000003">
    <property type="protein sequence ID" value="KAK3347871.1"/>
    <property type="molecule type" value="Genomic_DNA"/>
</dbReference>
<organism evidence="2 3">
    <name type="scientific">Neurospora tetraspora</name>
    <dbReference type="NCBI Taxonomy" id="94610"/>
    <lineage>
        <taxon>Eukaryota</taxon>
        <taxon>Fungi</taxon>
        <taxon>Dikarya</taxon>
        <taxon>Ascomycota</taxon>
        <taxon>Pezizomycotina</taxon>
        <taxon>Sordariomycetes</taxon>
        <taxon>Sordariomycetidae</taxon>
        <taxon>Sordariales</taxon>
        <taxon>Sordariaceae</taxon>
        <taxon>Neurospora</taxon>
    </lineage>
</organism>
<dbReference type="RefSeq" id="XP_062682953.1">
    <property type="nucleotide sequence ID" value="XM_062824457.1"/>
</dbReference>
<accession>A0AAE0MSP4</accession>
<reference evidence="2" key="2">
    <citation type="submission" date="2023-06" db="EMBL/GenBank/DDBJ databases">
        <authorList>
            <consortium name="Lawrence Berkeley National Laboratory"/>
            <person name="Haridas S."/>
            <person name="Hensen N."/>
            <person name="Bonometti L."/>
            <person name="Westerberg I."/>
            <person name="Brannstrom I.O."/>
            <person name="Guillou S."/>
            <person name="Cros-Aarteil S."/>
            <person name="Calhoun S."/>
            <person name="Kuo A."/>
            <person name="Mondo S."/>
            <person name="Pangilinan J."/>
            <person name="Riley R."/>
            <person name="Labutti K."/>
            <person name="Andreopoulos B."/>
            <person name="Lipzen A."/>
            <person name="Chen C."/>
            <person name="Yanf M."/>
            <person name="Daum C."/>
            <person name="Ng V."/>
            <person name="Clum A."/>
            <person name="Steindorff A."/>
            <person name="Ohm R."/>
            <person name="Martin F."/>
            <person name="Silar P."/>
            <person name="Natvig D."/>
            <person name="Lalanne C."/>
            <person name="Gautier V."/>
            <person name="Ament-Velasquez S.L."/>
            <person name="Kruys A."/>
            <person name="Hutchinson M.I."/>
            <person name="Powell A.J."/>
            <person name="Barry K."/>
            <person name="Miller A.N."/>
            <person name="Grigoriev I.V."/>
            <person name="Debuchy R."/>
            <person name="Gladieux P."/>
            <person name="Thoren M.H."/>
            <person name="Johannesson H."/>
        </authorList>
    </citation>
    <scope>NUCLEOTIDE SEQUENCE</scope>
    <source>
        <strain evidence="2">CBS 560.94</strain>
    </source>
</reference>
<sequence>MPPKKKKPQVVPMPLFSRLPAEIQIMIFHEALRKPQIHFVKVTRDQSPRFMDNDRFWSVILKPRDKSADTSGYRLFDNIQDIALFSPIAAEVIRKNTLKVHRLPISKDGSWMIDAATDLVVLEFDPDKSGSRVRLWHPRNRVYNSTLDVTAIRQQLEGIRKRKHTSRNFCPEELLGLIYQLSHIEAVYFILKHRVNVKAVIDYAASYFSVPSATRNTFGFKTFYSTTRSYITVPLPSYEIGPVFHATWKAKDCIWPEDSPPALVSAAREATMALPPDSRERQYVKHMRKLSYLGRALDHREEVWPLVAEMIRQMRADQDTHFSPDWPHPIPPQANTARFRAYREHHRLQYNLDNLTKERRDNLEFGMLLMVDETAGCQNGKDKDVKCKAGGVNKKTKDGKSVA</sequence>
<protein>
    <recommendedName>
        <fullName evidence="1">2EXR domain-containing protein</fullName>
    </recommendedName>
</protein>
<gene>
    <name evidence="2" type="ORF">B0H65DRAFT_423460</name>
</gene>
<evidence type="ECO:0000313" key="2">
    <source>
        <dbReference type="EMBL" id="KAK3347871.1"/>
    </source>
</evidence>
<dbReference type="InterPro" id="IPR045518">
    <property type="entry name" value="2EXR"/>
</dbReference>
<dbReference type="GeneID" id="87861611"/>
<comment type="caution">
    <text evidence="2">The sequence shown here is derived from an EMBL/GenBank/DDBJ whole genome shotgun (WGS) entry which is preliminary data.</text>
</comment>
<evidence type="ECO:0000259" key="1">
    <source>
        <dbReference type="Pfam" id="PF20150"/>
    </source>
</evidence>
<dbReference type="Proteomes" id="UP001278500">
    <property type="component" value="Unassembled WGS sequence"/>
</dbReference>
<dbReference type="Pfam" id="PF20150">
    <property type="entry name" value="2EXR"/>
    <property type="match status" value="1"/>
</dbReference>
<dbReference type="AlphaFoldDB" id="A0AAE0MSP4"/>